<protein>
    <submittedName>
        <fullName evidence="1">Uncharacterized protein</fullName>
    </submittedName>
</protein>
<dbReference type="Proteomes" id="UP001215598">
    <property type="component" value="Unassembled WGS sequence"/>
</dbReference>
<organism evidence="1 2">
    <name type="scientific">Mycena metata</name>
    <dbReference type="NCBI Taxonomy" id="1033252"/>
    <lineage>
        <taxon>Eukaryota</taxon>
        <taxon>Fungi</taxon>
        <taxon>Dikarya</taxon>
        <taxon>Basidiomycota</taxon>
        <taxon>Agaricomycotina</taxon>
        <taxon>Agaricomycetes</taxon>
        <taxon>Agaricomycetidae</taxon>
        <taxon>Agaricales</taxon>
        <taxon>Marasmiineae</taxon>
        <taxon>Mycenaceae</taxon>
        <taxon>Mycena</taxon>
    </lineage>
</organism>
<accession>A0AAD7IW70</accession>
<name>A0AAD7IW70_9AGAR</name>
<dbReference type="AlphaFoldDB" id="A0AAD7IW70"/>
<evidence type="ECO:0000313" key="2">
    <source>
        <dbReference type="Proteomes" id="UP001215598"/>
    </source>
</evidence>
<keyword evidence="2" id="KW-1185">Reference proteome</keyword>
<proteinExistence type="predicted"/>
<evidence type="ECO:0000313" key="1">
    <source>
        <dbReference type="EMBL" id="KAJ7749979.1"/>
    </source>
</evidence>
<dbReference type="EMBL" id="JARKIB010000067">
    <property type="protein sequence ID" value="KAJ7749979.1"/>
    <property type="molecule type" value="Genomic_DNA"/>
</dbReference>
<comment type="caution">
    <text evidence="1">The sequence shown here is derived from an EMBL/GenBank/DDBJ whole genome shotgun (WGS) entry which is preliminary data.</text>
</comment>
<gene>
    <name evidence="1" type="ORF">B0H16DRAFT_1550807</name>
</gene>
<sequence length="233" mass="25580">MVQVPRQEPRMVKLGHTGGVECDAPVADEEDPVRGMTLPDDGIAYPHAGDAAIAAEDGGDVAERDRRRHARTMRLRAGKQDVHVGQLREAGELGEEGGGYCLLAKGETETETYLLAAVCTTFPLKPKLQVQNQFGIDVVDGTKPTRRLSNCASVAWRGRVARNACGDVLQGMRCGARLWCQGKMIRGLVGFGRAPKRQRWKIVKAEKKNARLDVVTRRKKEAADEPMVHIDSE</sequence>
<reference evidence="1" key="1">
    <citation type="submission" date="2023-03" db="EMBL/GenBank/DDBJ databases">
        <title>Massive genome expansion in bonnet fungi (Mycena s.s.) driven by repeated elements and novel gene families across ecological guilds.</title>
        <authorList>
            <consortium name="Lawrence Berkeley National Laboratory"/>
            <person name="Harder C.B."/>
            <person name="Miyauchi S."/>
            <person name="Viragh M."/>
            <person name="Kuo A."/>
            <person name="Thoen E."/>
            <person name="Andreopoulos B."/>
            <person name="Lu D."/>
            <person name="Skrede I."/>
            <person name="Drula E."/>
            <person name="Henrissat B."/>
            <person name="Morin E."/>
            <person name="Kohler A."/>
            <person name="Barry K."/>
            <person name="LaButti K."/>
            <person name="Morin E."/>
            <person name="Salamov A."/>
            <person name="Lipzen A."/>
            <person name="Mereny Z."/>
            <person name="Hegedus B."/>
            <person name="Baldrian P."/>
            <person name="Stursova M."/>
            <person name="Weitz H."/>
            <person name="Taylor A."/>
            <person name="Grigoriev I.V."/>
            <person name="Nagy L.G."/>
            <person name="Martin F."/>
            <person name="Kauserud H."/>
        </authorList>
    </citation>
    <scope>NUCLEOTIDE SEQUENCE</scope>
    <source>
        <strain evidence="1">CBHHK182m</strain>
    </source>
</reference>